<dbReference type="InterPro" id="IPR051750">
    <property type="entry name" value="Trans-sulfuration_enzymes"/>
</dbReference>
<name>X0IW77_FUSOX</name>
<sequence length="426" mass="47103">MPAVVLTWQNPGLGISIRGAEDLLKSIDTIKEVPFEAEKGPIPSPTWTPESEAHGDLRTRIVELLHRAPVDADKVKCTPSDVFLYPTGMAAIFHSSVLLTKHRPGTIVTLGIIFHTTYHHLIEECPQGMKHFGKVDKEGLSVFEDWLKHEKEEGRPVSHAFVEVPGNPTLETVDTKRLKELSEEYGFFLIIDDTISGFANVDVLSNSDVLLSSLTKSFSGYANVMGGSIVLNPTSPHYHNLRSLFKESHHNELFASDAKVLLSNSKDFLERTQILNRNALAMANFLHKAISIPDSPVVNVQYPSQLGSKSNYDAILRRATPELPEPGYGCLLTVEFSTVEAAIAFYDRAGFYPSPHLGGHVTIMFAYNMVAFGKKPDEKAYMHELGVREASVRISAGLENEEDLIDTLRDALEVATKVKKGLETGH</sequence>
<dbReference type="Gene3D" id="3.40.640.10">
    <property type="entry name" value="Type I PLP-dependent aspartate aminotransferase-like (Major domain)"/>
    <property type="match status" value="1"/>
</dbReference>
<dbReference type="InterPro" id="IPR015424">
    <property type="entry name" value="PyrdxlP-dep_Trfase"/>
</dbReference>
<dbReference type="GO" id="GO:0019346">
    <property type="term" value="P:transsulfuration"/>
    <property type="evidence" value="ECO:0007669"/>
    <property type="project" value="InterPro"/>
</dbReference>
<dbReference type="EMBL" id="JH658847">
    <property type="protein sequence ID" value="EXL77244.1"/>
    <property type="molecule type" value="Genomic_DNA"/>
</dbReference>
<dbReference type="InterPro" id="IPR015421">
    <property type="entry name" value="PyrdxlP-dep_Trfase_major"/>
</dbReference>
<proteinExistence type="inferred from homology"/>
<dbReference type="PANTHER" id="PTHR42699">
    <property type="match status" value="1"/>
</dbReference>
<evidence type="ECO:0000256" key="2">
    <source>
        <dbReference type="ARBA" id="ARBA00022898"/>
    </source>
</evidence>
<evidence type="ECO:0000256" key="3">
    <source>
        <dbReference type="RuleBase" id="RU362118"/>
    </source>
</evidence>
<evidence type="ECO:0008006" key="5">
    <source>
        <dbReference type="Google" id="ProtNLM"/>
    </source>
</evidence>
<comment type="cofactor">
    <cofactor evidence="1 3">
        <name>pyridoxal 5'-phosphate</name>
        <dbReference type="ChEBI" id="CHEBI:597326"/>
    </cofactor>
</comment>
<dbReference type="GO" id="GO:0003962">
    <property type="term" value="F:cystathionine gamma-synthase activity"/>
    <property type="evidence" value="ECO:0007669"/>
    <property type="project" value="TreeGrafter"/>
</dbReference>
<dbReference type="PANTHER" id="PTHR42699:SF1">
    <property type="entry name" value="CYSTATHIONINE GAMMA-SYNTHASE-RELATED"/>
    <property type="match status" value="1"/>
</dbReference>
<dbReference type="GO" id="GO:0030170">
    <property type="term" value="F:pyridoxal phosphate binding"/>
    <property type="evidence" value="ECO:0007669"/>
    <property type="project" value="InterPro"/>
</dbReference>
<comment type="similarity">
    <text evidence="3">Belongs to the trans-sulfuration enzymes family.</text>
</comment>
<dbReference type="InterPro" id="IPR015422">
    <property type="entry name" value="PyrdxlP-dep_Trfase_small"/>
</dbReference>
<dbReference type="InterPro" id="IPR000277">
    <property type="entry name" value="Cys/Met-Metab_PyrdxlP-dep_enz"/>
</dbReference>
<dbReference type="HOGENOM" id="CLU_011302_3_0_1"/>
<gene>
    <name evidence="4" type="ORF">FOPG_08261</name>
</gene>
<accession>X0IW77</accession>
<organism evidence="4">
    <name type="scientific">Fusarium oxysporum f. sp. conglutinans race 2 54008</name>
    <dbReference type="NCBI Taxonomy" id="1089457"/>
    <lineage>
        <taxon>Eukaryota</taxon>
        <taxon>Fungi</taxon>
        <taxon>Dikarya</taxon>
        <taxon>Ascomycota</taxon>
        <taxon>Pezizomycotina</taxon>
        <taxon>Sordariomycetes</taxon>
        <taxon>Hypocreomycetidae</taxon>
        <taxon>Hypocreales</taxon>
        <taxon>Nectriaceae</taxon>
        <taxon>Fusarium</taxon>
        <taxon>Fusarium oxysporum species complex</taxon>
    </lineage>
</organism>
<evidence type="ECO:0000256" key="1">
    <source>
        <dbReference type="ARBA" id="ARBA00001933"/>
    </source>
</evidence>
<dbReference type="Gene3D" id="3.90.1150.10">
    <property type="entry name" value="Aspartate Aminotransferase, domain 1"/>
    <property type="match status" value="1"/>
</dbReference>
<keyword evidence="2 3" id="KW-0663">Pyridoxal phosphate</keyword>
<dbReference type="Proteomes" id="UP000030676">
    <property type="component" value="Unassembled WGS sequence"/>
</dbReference>
<dbReference type="AlphaFoldDB" id="X0IW77"/>
<evidence type="ECO:0000313" key="4">
    <source>
        <dbReference type="EMBL" id="EXL77244.1"/>
    </source>
</evidence>
<dbReference type="SUPFAM" id="SSF53383">
    <property type="entry name" value="PLP-dependent transferases"/>
    <property type="match status" value="1"/>
</dbReference>
<dbReference type="Pfam" id="PF01053">
    <property type="entry name" value="Cys_Met_Meta_PP"/>
    <property type="match status" value="1"/>
</dbReference>
<protein>
    <recommendedName>
        <fullName evidence="5">Cystathionine gamma-synthase</fullName>
    </recommendedName>
</protein>
<reference evidence="4" key="2">
    <citation type="submission" date="2012-05" db="EMBL/GenBank/DDBJ databases">
        <title>The Genome Annotation of Fusarium oxysporum PHW808.</title>
        <authorList>
            <consortium name="The Broad Institute Genomics Platform"/>
            <person name="Ma L.-J."/>
            <person name="Corby-Kistler H."/>
            <person name="Broz K."/>
            <person name="Gale L.R."/>
            <person name="Jonkers W."/>
            <person name="O'Donnell K."/>
            <person name="Ploetz R."/>
            <person name="Steinberg C."/>
            <person name="Schwartz D.C."/>
            <person name="VanEtten H."/>
            <person name="Zhou S."/>
            <person name="Young S.K."/>
            <person name="Zeng Q."/>
            <person name="Gargeya S."/>
            <person name="Fitzgerald M."/>
            <person name="Abouelleil A."/>
            <person name="Alvarado L."/>
            <person name="Chapman S.B."/>
            <person name="Gainer-Dewar J."/>
            <person name="Goldberg J."/>
            <person name="Griggs A."/>
            <person name="Gujja S."/>
            <person name="Hansen M."/>
            <person name="Howarth C."/>
            <person name="Imamovic A."/>
            <person name="Ireland A."/>
            <person name="Larimer J."/>
            <person name="McCowan C."/>
            <person name="Murphy C."/>
            <person name="Pearson M."/>
            <person name="Poon T.W."/>
            <person name="Priest M."/>
            <person name="Roberts A."/>
            <person name="Saif S."/>
            <person name="Shea T."/>
            <person name="Sykes S."/>
            <person name="Wortman J."/>
            <person name="Nusbaum C."/>
            <person name="Birren B."/>
        </authorList>
    </citation>
    <scope>NUCLEOTIDE SEQUENCE</scope>
    <source>
        <strain evidence="4">54008</strain>
    </source>
</reference>
<reference evidence="4" key="1">
    <citation type="submission" date="2011-11" db="EMBL/GenBank/DDBJ databases">
        <title>The Genome Sequence of Fusarium oxysporum PHW808.</title>
        <authorList>
            <consortium name="The Broad Institute Genome Sequencing Platform"/>
            <person name="Ma L.-J."/>
            <person name="Gale L.R."/>
            <person name="Schwartz D.C."/>
            <person name="Zhou S."/>
            <person name="Corby-Kistler H."/>
            <person name="Young S.K."/>
            <person name="Zeng Q."/>
            <person name="Gargeya S."/>
            <person name="Fitzgerald M."/>
            <person name="Haas B."/>
            <person name="Abouelleil A."/>
            <person name="Alvarado L."/>
            <person name="Arachchi H.M."/>
            <person name="Berlin A."/>
            <person name="Brown A."/>
            <person name="Chapman S.B."/>
            <person name="Chen Z."/>
            <person name="Dunbar C."/>
            <person name="Freedman E."/>
            <person name="Gearin G."/>
            <person name="Goldberg J."/>
            <person name="Griggs A."/>
            <person name="Gujja S."/>
            <person name="Heiman D."/>
            <person name="Howarth C."/>
            <person name="Larson L."/>
            <person name="Lui A."/>
            <person name="MacDonald P.J.P."/>
            <person name="Montmayeur A."/>
            <person name="Murphy C."/>
            <person name="Neiman D."/>
            <person name="Pearson M."/>
            <person name="Priest M."/>
            <person name="Roberts A."/>
            <person name="Saif S."/>
            <person name="Shea T."/>
            <person name="Shenoy N."/>
            <person name="Sisk P."/>
            <person name="Stolte C."/>
            <person name="Sykes S."/>
            <person name="Wortman J."/>
            <person name="Nusbaum C."/>
            <person name="Birren B."/>
        </authorList>
    </citation>
    <scope>NUCLEOTIDE SEQUENCE [LARGE SCALE GENOMIC DNA]</scope>
    <source>
        <strain evidence="4">54008</strain>
    </source>
</reference>